<comment type="caution">
    <text evidence="2">The sequence shown here is derived from an EMBL/GenBank/DDBJ whole genome shotgun (WGS) entry which is preliminary data.</text>
</comment>
<protein>
    <submittedName>
        <fullName evidence="2">Uncharacterized protein</fullName>
    </submittedName>
</protein>
<evidence type="ECO:0000256" key="1">
    <source>
        <dbReference type="SAM" id="MobiDB-lite"/>
    </source>
</evidence>
<reference evidence="2" key="1">
    <citation type="journal article" date="2022" name="bioRxiv">
        <title>Sequencing and chromosome-scale assembly of the giantPleurodeles waltlgenome.</title>
        <authorList>
            <person name="Brown T."/>
            <person name="Elewa A."/>
            <person name="Iarovenko S."/>
            <person name="Subramanian E."/>
            <person name="Araus A.J."/>
            <person name="Petzold A."/>
            <person name="Susuki M."/>
            <person name="Suzuki K.-i.T."/>
            <person name="Hayashi T."/>
            <person name="Toyoda A."/>
            <person name="Oliveira C."/>
            <person name="Osipova E."/>
            <person name="Leigh N.D."/>
            <person name="Simon A."/>
            <person name="Yun M.H."/>
        </authorList>
    </citation>
    <scope>NUCLEOTIDE SEQUENCE</scope>
    <source>
        <strain evidence="2">20211129_DDA</strain>
        <tissue evidence="2">Liver</tissue>
    </source>
</reference>
<keyword evidence="3" id="KW-1185">Reference proteome</keyword>
<name>A0AAV7NNF6_PLEWA</name>
<sequence>MKREASARWKKPKKKMGDSESQDSAQNQQPLAEGECSKARTRRYKSTKPTNMESKKRELLYLEACGIWIVHRKPTQNTSASLPYPSRVKSA</sequence>
<evidence type="ECO:0000313" key="2">
    <source>
        <dbReference type="EMBL" id="KAJ1117466.1"/>
    </source>
</evidence>
<feature type="region of interest" description="Disordered" evidence="1">
    <location>
        <begin position="1"/>
        <end position="52"/>
    </location>
</feature>
<evidence type="ECO:0000313" key="3">
    <source>
        <dbReference type="Proteomes" id="UP001066276"/>
    </source>
</evidence>
<dbReference type="AlphaFoldDB" id="A0AAV7NNF6"/>
<dbReference type="Proteomes" id="UP001066276">
    <property type="component" value="Chromosome 8"/>
</dbReference>
<dbReference type="EMBL" id="JANPWB010000012">
    <property type="protein sequence ID" value="KAJ1117466.1"/>
    <property type="molecule type" value="Genomic_DNA"/>
</dbReference>
<proteinExistence type="predicted"/>
<organism evidence="2 3">
    <name type="scientific">Pleurodeles waltl</name>
    <name type="common">Iberian ribbed newt</name>
    <dbReference type="NCBI Taxonomy" id="8319"/>
    <lineage>
        <taxon>Eukaryota</taxon>
        <taxon>Metazoa</taxon>
        <taxon>Chordata</taxon>
        <taxon>Craniata</taxon>
        <taxon>Vertebrata</taxon>
        <taxon>Euteleostomi</taxon>
        <taxon>Amphibia</taxon>
        <taxon>Batrachia</taxon>
        <taxon>Caudata</taxon>
        <taxon>Salamandroidea</taxon>
        <taxon>Salamandridae</taxon>
        <taxon>Pleurodelinae</taxon>
        <taxon>Pleurodeles</taxon>
    </lineage>
</organism>
<gene>
    <name evidence="2" type="ORF">NDU88_005666</name>
</gene>
<accession>A0AAV7NNF6</accession>